<proteinExistence type="inferred from homology"/>
<organism evidence="13 14">
    <name type="scientific">Candidatus Brocadia fulgida</name>
    <dbReference type="NCBI Taxonomy" id="380242"/>
    <lineage>
        <taxon>Bacteria</taxon>
        <taxon>Pseudomonadati</taxon>
        <taxon>Planctomycetota</taxon>
        <taxon>Candidatus Brocadiia</taxon>
        <taxon>Candidatus Brocadiales</taxon>
        <taxon>Candidatus Brocadiaceae</taxon>
        <taxon>Candidatus Brocadia</taxon>
    </lineage>
</organism>
<dbReference type="InterPro" id="IPR058533">
    <property type="entry name" value="Cation_efflux_TM"/>
</dbReference>
<dbReference type="SUPFAM" id="SSF161111">
    <property type="entry name" value="Cation efflux protein transmembrane domain-like"/>
    <property type="match status" value="1"/>
</dbReference>
<keyword evidence="9 11" id="KW-0472">Membrane</keyword>
<evidence type="ECO:0000256" key="3">
    <source>
        <dbReference type="ARBA" id="ARBA00008731"/>
    </source>
</evidence>
<comment type="subcellular location">
    <subcellularLocation>
        <location evidence="2">Cytoplasmic vesicle</location>
        <location evidence="2">Secretory vesicle</location>
        <location evidence="2">Synaptic vesicle membrane</location>
        <topology evidence="2">Multi-pass membrane protein</topology>
    </subcellularLocation>
    <subcellularLocation>
        <location evidence="1">Early endosome membrane</location>
    </subcellularLocation>
</comment>
<keyword evidence="8" id="KW-0770">Synapse</keyword>
<comment type="caution">
    <text evidence="13">The sequence shown here is derived from an EMBL/GenBank/DDBJ whole genome shotgun (WGS) entry which is preliminary data.</text>
</comment>
<dbReference type="AlphaFoldDB" id="A0A0M2UXG2"/>
<evidence type="ECO:0000256" key="5">
    <source>
        <dbReference type="ARBA" id="ARBA00022753"/>
    </source>
</evidence>
<evidence type="ECO:0000256" key="6">
    <source>
        <dbReference type="ARBA" id="ARBA00022833"/>
    </source>
</evidence>
<evidence type="ECO:0000256" key="1">
    <source>
        <dbReference type="ARBA" id="ARBA00004146"/>
    </source>
</evidence>
<keyword evidence="7 11" id="KW-1133">Transmembrane helix</keyword>
<keyword evidence="6" id="KW-0862">Zinc</keyword>
<evidence type="ECO:0000256" key="9">
    <source>
        <dbReference type="ARBA" id="ARBA00023136"/>
    </source>
</evidence>
<feature type="domain" description="Cation efflux protein transmembrane" evidence="12">
    <location>
        <begin position="46"/>
        <end position="227"/>
    </location>
</feature>
<dbReference type="Gene3D" id="1.20.1510.10">
    <property type="entry name" value="Cation efflux protein transmembrane domain"/>
    <property type="match status" value="1"/>
</dbReference>
<feature type="transmembrane region" description="Helical" evidence="11">
    <location>
        <begin position="139"/>
        <end position="159"/>
    </location>
</feature>
<feature type="transmembrane region" description="Helical" evidence="11">
    <location>
        <begin position="68"/>
        <end position="91"/>
    </location>
</feature>
<dbReference type="PANTHER" id="PTHR31937">
    <property type="entry name" value="TRANSMEMBRANE PROTEIN 163"/>
    <property type="match status" value="1"/>
</dbReference>
<dbReference type="EMBL" id="LAQJ01000119">
    <property type="protein sequence ID" value="KKO20260.1"/>
    <property type="molecule type" value="Genomic_DNA"/>
</dbReference>
<feature type="transmembrane region" description="Helical" evidence="11">
    <location>
        <begin position="112"/>
        <end position="133"/>
    </location>
</feature>
<keyword evidence="14" id="KW-1185">Reference proteome</keyword>
<accession>A0A0M2UXG2</accession>
<evidence type="ECO:0000256" key="10">
    <source>
        <dbReference type="ARBA" id="ARBA00023329"/>
    </source>
</evidence>
<evidence type="ECO:0000313" key="14">
    <source>
        <dbReference type="Proteomes" id="UP000034954"/>
    </source>
</evidence>
<keyword evidence="5" id="KW-0967">Endosome</keyword>
<evidence type="ECO:0000256" key="2">
    <source>
        <dbReference type="ARBA" id="ARBA00004644"/>
    </source>
</evidence>
<evidence type="ECO:0000256" key="11">
    <source>
        <dbReference type="SAM" id="Phobius"/>
    </source>
</evidence>
<keyword evidence="10" id="KW-0968">Cytoplasmic vesicle</keyword>
<reference evidence="13 14" key="1">
    <citation type="journal article" date="2013" name="BMC Microbiol.">
        <title>Identification of the type II cytochrome c maturation pathway in anammox bacteria by comparative genomics.</title>
        <authorList>
            <person name="Ferousi C."/>
            <person name="Speth D.R."/>
            <person name="Reimann J."/>
            <person name="Op den Camp H.J."/>
            <person name="Allen J.W."/>
            <person name="Keltjens J.T."/>
            <person name="Jetten M.S."/>
        </authorList>
    </citation>
    <scope>NUCLEOTIDE SEQUENCE [LARGE SCALE GENOMIC DNA]</scope>
    <source>
        <strain evidence="13">RU1</strain>
    </source>
</reference>
<name>A0A0M2UXG2_9BACT</name>
<protein>
    <recommendedName>
        <fullName evidence="12">Cation efflux protein transmembrane domain-containing protein</fullName>
    </recommendedName>
</protein>
<dbReference type="Proteomes" id="UP000034954">
    <property type="component" value="Unassembled WGS sequence"/>
</dbReference>
<keyword evidence="4 11" id="KW-0812">Transmembrane</keyword>
<feature type="transmembrane region" description="Helical" evidence="11">
    <location>
        <begin position="42"/>
        <end position="62"/>
    </location>
</feature>
<evidence type="ECO:0000259" key="12">
    <source>
        <dbReference type="Pfam" id="PF01545"/>
    </source>
</evidence>
<dbReference type="GO" id="GO:0008324">
    <property type="term" value="F:monoatomic cation transmembrane transporter activity"/>
    <property type="evidence" value="ECO:0007669"/>
    <property type="project" value="InterPro"/>
</dbReference>
<dbReference type="InterPro" id="IPR026765">
    <property type="entry name" value="Tmem163"/>
</dbReference>
<dbReference type="InterPro" id="IPR027469">
    <property type="entry name" value="Cation_efflux_TMD_sf"/>
</dbReference>
<dbReference type="GO" id="GO:0031410">
    <property type="term" value="C:cytoplasmic vesicle"/>
    <property type="evidence" value="ECO:0007669"/>
    <property type="project" value="UniProtKB-KW"/>
</dbReference>
<dbReference type="PANTHER" id="PTHR31937:SF2">
    <property type="entry name" value="TRANSMEMBRANE PROTEIN 163"/>
    <property type="match status" value="1"/>
</dbReference>
<evidence type="ECO:0000256" key="8">
    <source>
        <dbReference type="ARBA" id="ARBA00023018"/>
    </source>
</evidence>
<dbReference type="Pfam" id="PF01545">
    <property type="entry name" value="Cation_efflux"/>
    <property type="match status" value="1"/>
</dbReference>
<evidence type="ECO:0000256" key="4">
    <source>
        <dbReference type="ARBA" id="ARBA00022692"/>
    </source>
</evidence>
<comment type="similarity">
    <text evidence="3">Belongs to the TMEM163 family.</text>
</comment>
<evidence type="ECO:0000256" key="7">
    <source>
        <dbReference type="ARBA" id="ARBA00022989"/>
    </source>
</evidence>
<dbReference type="GO" id="GO:0016020">
    <property type="term" value="C:membrane"/>
    <property type="evidence" value="ECO:0007669"/>
    <property type="project" value="InterPro"/>
</dbReference>
<evidence type="ECO:0000313" key="13">
    <source>
        <dbReference type="EMBL" id="KKO20260.1"/>
    </source>
</evidence>
<sequence>MVNAQKYNAIVRSKWKCIPIVMVNQEPVKLQAKTYLYKRASILALVTIFYNIIEGIVSLLLGMEDETLSLFGFGLDSFVEVISGIGVWHMIHRFKKKNDTHPDRFEQQALRITGTAFYILVFGLTTTAILNLYQGHKPVTTFWGIVVALVSISSMWLLIHFKVKVGRQLNSQAILTDANCTKTCLYLSVVLLLTSIGYEYTGIGGMDAMGTLAIAFFSLKEGREAFQKAKGIACACHQKVQA</sequence>
<gene>
    <name evidence="13" type="ORF">BROFUL_01005</name>
</gene>